<evidence type="ECO:0000256" key="2">
    <source>
        <dbReference type="ARBA" id="ARBA00023002"/>
    </source>
</evidence>
<dbReference type="Gene3D" id="3.40.50.720">
    <property type="entry name" value="NAD(P)-binding Rossmann-like Domain"/>
    <property type="match status" value="1"/>
</dbReference>
<dbReference type="InterPro" id="IPR002347">
    <property type="entry name" value="SDR_fam"/>
</dbReference>
<comment type="similarity">
    <text evidence="1">Belongs to the short-chain dehydrogenases/reductases (SDR) family.</text>
</comment>
<dbReference type="RefSeq" id="WP_358357298.1">
    <property type="nucleotide sequence ID" value="NZ_JBEZFP010000067.1"/>
</dbReference>
<organism evidence="3 4">
    <name type="scientific">Streptodolium elevatio</name>
    <dbReference type="NCBI Taxonomy" id="3157996"/>
    <lineage>
        <taxon>Bacteria</taxon>
        <taxon>Bacillati</taxon>
        <taxon>Actinomycetota</taxon>
        <taxon>Actinomycetes</taxon>
        <taxon>Kitasatosporales</taxon>
        <taxon>Streptomycetaceae</taxon>
        <taxon>Streptodolium</taxon>
    </lineage>
</organism>
<dbReference type="PANTHER" id="PTHR24321:SF8">
    <property type="entry name" value="ESTRADIOL 17-BETA-DEHYDROGENASE 8-RELATED"/>
    <property type="match status" value="1"/>
</dbReference>
<dbReference type="PRINTS" id="PR00081">
    <property type="entry name" value="GDHRDH"/>
</dbReference>
<evidence type="ECO:0000313" key="3">
    <source>
        <dbReference type="EMBL" id="MEU8136604.1"/>
    </source>
</evidence>
<dbReference type="InterPro" id="IPR036291">
    <property type="entry name" value="NAD(P)-bd_dom_sf"/>
</dbReference>
<dbReference type="SUPFAM" id="SSF51735">
    <property type="entry name" value="NAD(P)-binding Rossmann-fold domains"/>
    <property type="match status" value="1"/>
</dbReference>
<dbReference type="Pfam" id="PF13561">
    <property type="entry name" value="adh_short_C2"/>
    <property type="match status" value="1"/>
</dbReference>
<dbReference type="PANTHER" id="PTHR24321">
    <property type="entry name" value="DEHYDROGENASES, SHORT CHAIN"/>
    <property type="match status" value="1"/>
</dbReference>
<name>A0ABV3DLH7_9ACTN</name>
<dbReference type="Proteomes" id="UP001551482">
    <property type="component" value="Unassembled WGS sequence"/>
</dbReference>
<gene>
    <name evidence="3" type="ORF">AB0C36_24220</name>
</gene>
<comment type="caution">
    <text evidence="3">The sequence shown here is derived from an EMBL/GenBank/DDBJ whole genome shotgun (WGS) entry which is preliminary data.</text>
</comment>
<proteinExistence type="inferred from homology"/>
<protein>
    <submittedName>
        <fullName evidence="3">SDR family NAD(P)-dependent oxidoreductase</fullName>
    </submittedName>
</protein>
<reference evidence="3 4" key="1">
    <citation type="submission" date="2024-06" db="EMBL/GenBank/DDBJ databases">
        <title>The Natural Products Discovery Center: Release of the First 8490 Sequenced Strains for Exploring Actinobacteria Biosynthetic Diversity.</title>
        <authorList>
            <person name="Kalkreuter E."/>
            <person name="Kautsar S.A."/>
            <person name="Yang D."/>
            <person name="Bader C.D."/>
            <person name="Teijaro C.N."/>
            <person name="Fluegel L."/>
            <person name="Davis C.M."/>
            <person name="Simpson J.R."/>
            <person name="Lauterbach L."/>
            <person name="Steele A.D."/>
            <person name="Gui C."/>
            <person name="Meng S."/>
            <person name="Li G."/>
            <person name="Viehrig K."/>
            <person name="Ye F."/>
            <person name="Su P."/>
            <person name="Kiefer A.F."/>
            <person name="Nichols A."/>
            <person name="Cepeda A.J."/>
            <person name="Yan W."/>
            <person name="Fan B."/>
            <person name="Jiang Y."/>
            <person name="Adhikari A."/>
            <person name="Zheng C.-J."/>
            <person name="Schuster L."/>
            <person name="Cowan T.M."/>
            <person name="Smanski M.J."/>
            <person name="Chevrette M.G."/>
            <person name="De Carvalho L.P.S."/>
            <person name="Shen B."/>
        </authorList>
    </citation>
    <scope>NUCLEOTIDE SEQUENCE [LARGE SCALE GENOMIC DNA]</scope>
    <source>
        <strain evidence="3 4">NPDC048946</strain>
    </source>
</reference>
<sequence length="294" mass="30121">MTTPVPPAGPLASRMALVTGGSGGIASASAERLLRDGCSVTLTARREPELAATAERLRAVAPEGAEVRYIAGDSCTTEGVRAAVDLATRDGGRLDICVATVGGGKVAPLLAMDDEQFVEDLRRNTVSGFLAIKYATPPIAAAGGGSIVLISTNAAKLSWPYLAGYASGKAGLEALVRVAADELAPLGVRVNAVRPGLVKSQEDARIFRNEELIAAYLANKPLGRIGAPRDIAEAVRYLAGPEASWTTGQSIAVDGGQELRAAPSFEKLARATVGDEAVEAALAGRIPQTPPAAG</sequence>
<accession>A0ABV3DLH7</accession>
<dbReference type="EMBL" id="JBEZFP010000067">
    <property type="protein sequence ID" value="MEU8136604.1"/>
    <property type="molecule type" value="Genomic_DNA"/>
</dbReference>
<evidence type="ECO:0000313" key="4">
    <source>
        <dbReference type="Proteomes" id="UP001551482"/>
    </source>
</evidence>
<dbReference type="CDD" id="cd05233">
    <property type="entry name" value="SDR_c"/>
    <property type="match status" value="1"/>
</dbReference>
<evidence type="ECO:0000256" key="1">
    <source>
        <dbReference type="ARBA" id="ARBA00006484"/>
    </source>
</evidence>
<keyword evidence="4" id="KW-1185">Reference proteome</keyword>
<keyword evidence="2" id="KW-0560">Oxidoreductase</keyword>